<feature type="signal peptide" evidence="4">
    <location>
        <begin position="1"/>
        <end position="38"/>
    </location>
</feature>
<sequence>MLKTILPCGFAQFSSRAAGLVTACAVALLMSFTSDGHANGCVSSDAVAYYPGDGNTSDVARGNNGTFMGTSQYADGVVDKAFFLNGTDSFIQAPSSTEVDPLSSGTQAAWVYFDQTPSAAGHHMVIISKGDIVRDFDLQAQTDDLFHFYIGVGLSDEWHVQSTTVIQPGVWYHVVGTWEAGVGIRLYVNGKLEADHFTTVGRGPSGQPLQIGNSFVFGPRLFKGKIDDVMIFNRLVTSNEVLALYSYGITGNCTPYTVVLDDVFATGTLGWTQFGPTRSDQTTSYDTTHSALLANITESQAGYRIIGWLSPPTDTVYYGAVGTNIIRAKYYVFASGQTNSATNSIPNFRCRIANRFAVSSILQVANHLNADPEATNLAQDIRPSTGPASPSLYRVDLDPIDVPQLVNHPGTEGFLRLIEAYEPETQAHGSIGMTECQLGVYPALPDSSTLVDVTSNGLIKTYRAEDGDFGNGDIGSSNSSITIAKYFNGSPETTGPLPTVSISEAGVTLETLSVPTDRFSAAALDVFNKPSELIANHYLRARVEPGKQYKFRFHATATKNTNTQSTMRFRARTIKFQYTNALEIGGSHGASVANNTLAQQALPGVGNQIPAVDRISPGENGGWYNVIMVTPMNPDIQADQPTLYAQDPPGVDTQPGNNSKSRRDLQFGFDVIDTFTTGAGFELEAGQMTVDRVDIMKYNLQPD</sequence>
<dbReference type="SMART" id="SM00560">
    <property type="entry name" value="LamGL"/>
    <property type="match status" value="1"/>
</dbReference>
<accession>D6MLX5</accession>
<keyword evidence="2" id="KW-1015">Disulfide bond</keyword>
<dbReference type="InterPro" id="IPR006558">
    <property type="entry name" value="LamG-like"/>
</dbReference>
<name>D6MLX5_9BACT</name>
<evidence type="ECO:0000256" key="1">
    <source>
        <dbReference type="ARBA" id="ARBA00022729"/>
    </source>
</evidence>
<evidence type="ECO:0000256" key="2">
    <source>
        <dbReference type="ARBA" id="ARBA00023157"/>
    </source>
</evidence>
<feature type="region of interest" description="Disordered" evidence="3">
    <location>
        <begin position="637"/>
        <end position="663"/>
    </location>
</feature>
<evidence type="ECO:0000313" key="6">
    <source>
        <dbReference type="EMBL" id="ACS83715.1"/>
    </source>
</evidence>
<evidence type="ECO:0000259" key="5">
    <source>
        <dbReference type="SMART" id="SM00560"/>
    </source>
</evidence>
<keyword evidence="1 4" id="KW-0732">Signal</keyword>
<feature type="chain" id="PRO_5003086660" evidence="4">
    <location>
        <begin position="39"/>
        <end position="703"/>
    </location>
</feature>
<gene>
    <name evidence="6" type="ORF">WISOIL_0026</name>
</gene>
<feature type="domain" description="LamG-like jellyroll fold" evidence="5">
    <location>
        <begin position="103"/>
        <end position="239"/>
    </location>
</feature>
<dbReference type="SUPFAM" id="SSF49899">
    <property type="entry name" value="Concanavalin A-like lectins/glucanases"/>
    <property type="match status" value="1"/>
</dbReference>
<organism evidence="6">
    <name type="scientific">uncultured bacterium AOCefta2</name>
    <dbReference type="NCBI Taxonomy" id="654977"/>
    <lineage>
        <taxon>Bacteria</taxon>
        <taxon>environmental samples</taxon>
    </lineage>
</organism>
<protein>
    <submittedName>
        <fullName evidence="6">Cell wall/surface repeat protein</fullName>
    </submittedName>
</protein>
<dbReference type="Gene3D" id="2.60.120.200">
    <property type="match status" value="1"/>
</dbReference>
<dbReference type="InterPro" id="IPR013320">
    <property type="entry name" value="ConA-like_dom_sf"/>
</dbReference>
<evidence type="ECO:0000256" key="4">
    <source>
        <dbReference type="SAM" id="SignalP"/>
    </source>
</evidence>
<dbReference type="Pfam" id="PF13385">
    <property type="entry name" value="Laminin_G_3"/>
    <property type="match status" value="1"/>
</dbReference>
<reference evidence="6" key="1">
    <citation type="journal article" date="2010" name="Appl. Environ. Microbiol.">
        <title>Metagenomics Reveals Antibiotic Resistance Genes Encoding Predicted Bifunctional Proteins in Apple Orchard Soil.</title>
        <authorList>
            <person name="Donato J.J."/>
            <person name="Moe L.A."/>
            <person name="Converse B.J."/>
            <person name="Smart K.D."/>
            <person name="Berklein F.C."/>
            <person name="McManus P.S."/>
            <person name="Handelsman J."/>
        </authorList>
    </citation>
    <scope>NUCLEOTIDE SEQUENCE</scope>
</reference>
<dbReference type="EMBL" id="GQ244490">
    <property type="protein sequence ID" value="ACS83715.1"/>
    <property type="molecule type" value="Genomic_DNA"/>
</dbReference>
<evidence type="ECO:0000256" key="3">
    <source>
        <dbReference type="SAM" id="MobiDB-lite"/>
    </source>
</evidence>
<dbReference type="AlphaFoldDB" id="D6MLX5"/>
<proteinExistence type="predicted"/>